<proteinExistence type="predicted"/>
<feature type="transmembrane region" description="Helical" evidence="1">
    <location>
        <begin position="82"/>
        <end position="100"/>
    </location>
</feature>
<dbReference type="Proteomes" id="UP000277896">
    <property type="component" value="Chromosome"/>
</dbReference>
<organism evidence="2 5">
    <name type="scientific">Lactiplantibacillus paraplantarum</name>
    <dbReference type="NCBI Taxonomy" id="60520"/>
    <lineage>
        <taxon>Bacteria</taxon>
        <taxon>Bacillati</taxon>
        <taxon>Bacillota</taxon>
        <taxon>Bacilli</taxon>
        <taxon>Lactobacillales</taxon>
        <taxon>Lactobacillaceae</taxon>
        <taxon>Lactiplantibacillus</taxon>
    </lineage>
</organism>
<evidence type="ECO:0000313" key="3">
    <source>
        <dbReference type="EMBL" id="GBF01032.1"/>
    </source>
</evidence>
<reference evidence="3 4" key="1">
    <citation type="submission" date="2017-04" db="EMBL/GenBank/DDBJ databases">
        <title>In vitro and in silico characterization of Lactobacillus paraplantarum D2-1, a starter culture for soymilk fermentation.</title>
        <authorList>
            <person name="Endo A."/>
            <person name="Sasaki F."/>
            <person name="Maeno S."/>
            <person name="Kanesaki Y."/>
            <person name="Kubota E."/>
            <person name="Torres G.A."/>
            <person name="Tomita S."/>
            <person name="Nakagawa J."/>
        </authorList>
    </citation>
    <scope>NUCLEOTIDE SEQUENCE [LARGE SCALE GENOMIC DNA]</scope>
    <source>
        <strain evidence="3 4">D2-1</strain>
    </source>
</reference>
<gene>
    <name evidence="2" type="ORF">LP667_15290</name>
    <name evidence="3" type="ORF">LPPLD21_00535</name>
</gene>
<dbReference type="EMBL" id="BDOR01000002">
    <property type="protein sequence ID" value="GBF01032.1"/>
    <property type="molecule type" value="Genomic_DNA"/>
</dbReference>
<feature type="transmembrane region" description="Helical" evidence="1">
    <location>
        <begin position="7"/>
        <end position="27"/>
    </location>
</feature>
<keyword evidence="1" id="KW-0812">Transmembrane</keyword>
<dbReference type="Proteomes" id="UP000236162">
    <property type="component" value="Unassembled WGS sequence"/>
</dbReference>
<name>A0AAD0TR42_9LACO</name>
<evidence type="ECO:0000256" key="1">
    <source>
        <dbReference type="SAM" id="Phobius"/>
    </source>
</evidence>
<keyword evidence="1" id="KW-0472">Membrane</keyword>
<keyword evidence="1" id="KW-1133">Transmembrane helix</keyword>
<sequence>MRQISIAIITAFMVLIMLPVFGLGAVGGRSTVAVDFYAGQHTRQQVDDQQLNIPNGIKPYHVVSVQAHRKLPRLPQTSERPVLWSMGMMGLALLVVLAAYRHNRRDIFK</sequence>
<dbReference type="RefSeq" id="WP_050584238.1">
    <property type="nucleotide sequence ID" value="NZ_AVAI01000036.1"/>
</dbReference>
<dbReference type="AlphaFoldDB" id="A0AAD0TR42"/>
<keyword evidence="4" id="KW-1185">Reference proteome</keyword>
<evidence type="ECO:0000313" key="5">
    <source>
        <dbReference type="Proteomes" id="UP000277896"/>
    </source>
</evidence>
<protein>
    <submittedName>
        <fullName evidence="2">Cell surface protein</fullName>
    </submittedName>
</protein>
<accession>A0AAD0TR42</accession>
<evidence type="ECO:0000313" key="2">
    <source>
        <dbReference type="EMBL" id="AYJ40062.1"/>
    </source>
</evidence>
<dbReference type="EMBL" id="CP032744">
    <property type="protein sequence ID" value="AYJ40062.1"/>
    <property type="molecule type" value="Genomic_DNA"/>
</dbReference>
<reference evidence="2 5" key="2">
    <citation type="submission" date="2018-10" db="EMBL/GenBank/DDBJ databases">
        <title>Genome seuquencing of Lactobacillus species.</title>
        <authorList>
            <person name="Baek C."/>
            <person name="Yi H."/>
        </authorList>
    </citation>
    <scope>NUCLEOTIDE SEQUENCE [LARGE SCALE GENOMIC DNA]</scope>
    <source>
        <strain evidence="2 5">DSM 10667</strain>
    </source>
</reference>
<evidence type="ECO:0000313" key="4">
    <source>
        <dbReference type="Proteomes" id="UP000236162"/>
    </source>
</evidence>